<dbReference type="InterPro" id="IPR032675">
    <property type="entry name" value="LRR_dom_sf"/>
</dbReference>
<feature type="compositionally biased region" description="Basic and acidic residues" evidence="5">
    <location>
        <begin position="325"/>
        <end position="351"/>
    </location>
</feature>
<organism evidence="6 7">
    <name type="scientific">Ridgeia piscesae</name>
    <name type="common">Tubeworm</name>
    <dbReference type="NCBI Taxonomy" id="27915"/>
    <lineage>
        <taxon>Eukaryota</taxon>
        <taxon>Metazoa</taxon>
        <taxon>Spiralia</taxon>
        <taxon>Lophotrochozoa</taxon>
        <taxon>Annelida</taxon>
        <taxon>Polychaeta</taxon>
        <taxon>Sedentaria</taxon>
        <taxon>Canalipalpata</taxon>
        <taxon>Sabellida</taxon>
        <taxon>Siboglinidae</taxon>
        <taxon>Ridgeia</taxon>
    </lineage>
</organism>
<evidence type="ECO:0000256" key="4">
    <source>
        <dbReference type="ARBA" id="ARBA00022737"/>
    </source>
</evidence>
<evidence type="ECO:0000256" key="3">
    <source>
        <dbReference type="ARBA" id="ARBA00022614"/>
    </source>
</evidence>
<evidence type="ECO:0000313" key="7">
    <source>
        <dbReference type="Proteomes" id="UP001209878"/>
    </source>
</evidence>
<dbReference type="EMBL" id="JAODUO010000305">
    <property type="protein sequence ID" value="KAK2183585.1"/>
    <property type="molecule type" value="Genomic_DNA"/>
</dbReference>
<keyword evidence="4" id="KW-0677">Repeat</keyword>
<reference evidence="6" key="1">
    <citation type="journal article" date="2023" name="Mol. Biol. Evol.">
        <title>Third-Generation Sequencing Reveals the Adaptive Role of the Epigenome in Three Deep-Sea Polychaetes.</title>
        <authorList>
            <person name="Perez M."/>
            <person name="Aroh O."/>
            <person name="Sun Y."/>
            <person name="Lan Y."/>
            <person name="Juniper S.K."/>
            <person name="Young C.R."/>
            <person name="Angers B."/>
            <person name="Qian P.Y."/>
        </authorList>
    </citation>
    <scope>NUCLEOTIDE SEQUENCE</scope>
    <source>
        <strain evidence="6">R07B-5</strain>
    </source>
</reference>
<sequence length="619" mass="70291">MAALPGIKYDDGSGAHVTNCFPVRSINSISEEGSGAWLVAHRAEQRKQFKALLCAKPRTFEEIRQERRRAEKNGTAIILPPTMSLEETEEEVAPTKVLDGFFLMKLFCVDDPSDLCSINISGQLLSDVKEEDFSLFDNIAYVNAAENFLTVDQFRHFVTIRELELPLNGIRGIEITPNTFPNLEMLDLSYNNLAPEDILPLGDLPQLKVLHLTGNGLFTLPADFAGPVTLITDSERSGRFHKLEILLLDDNSFSNVDVFAALAGLRNLKHLNLSKNSLYAIPQLVLVRGQHVPTEFTEKPVSSKSRKSQLSSRKSSSKGPSKTPTEPEKQAEETAPKLPAEDIKEEPKETDFTTDLPDDLELTELNLNEIDAKVEEEMVQEELEREQEALAANENLPPVRMPFPELRYLNVAFNKMDEPEGKTTSKDEVVTERSTGEDGKGMKKKKRKIPEEVKDVDDRYKGYELLLDIDESALDPDIPIPKDLHGNVRALRYMLEHPLVYRENTIHLERRQKPFEPYRRRGQMLGPKRKMRPEQIEDVLSTLRNRTCVIEAPLKDVLTHPKKYRKDFGNANQLLSEVQRKFNAVRENSMKDARREMKNIVSDTIKVVEQLNEQQPAIS</sequence>
<dbReference type="Proteomes" id="UP001209878">
    <property type="component" value="Unassembled WGS sequence"/>
</dbReference>
<accession>A0AAD9L7C2</accession>
<proteinExistence type="predicted"/>
<dbReference type="Gene3D" id="3.80.10.10">
    <property type="entry name" value="Ribonuclease Inhibitor"/>
    <property type="match status" value="1"/>
</dbReference>
<comment type="subcellular location">
    <subcellularLocation>
        <location evidence="1">Cytoplasm</location>
    </subcellularLocation>
</comment>
<protein>
    <recommendedName>
        <fullName evidence="8">X-ray radiation resistance-associated protein 1</fullName>
    </recommendedName>
</protein>
<dbReference type="GO" id="GO:0005737">
    <property type="term" value="C:cytoplasm"/>
    <property type="evidence" value="ECO:0007669"/>
    <property type="project" value="UniProtKB-SubCell"/>
</dbReference>
<dbReference type="SUPFAM" id="SSF52058">
    <property type="entry name" value="L domain-like"/>
    <property type="match status" value="1"/>
</dbReference>
<dbReference type="PANTHER" id="PTHR22710">
    <property type="entry name" value="X-RAY RADIATION RESISTANCE ASSOCIATED PROTEIN 1 XRRA1"/>
    <property type="match status" value="1"/>
</dbReference>
<dbReference type="AlphaFoldDB" id="A0AAD9L7C2"/>
<evidence type="ECO:0000313" key="6">
    <source>
        <dbReference type="EMBL" id="KAK2183585.1"/>
    </source>
</evidence>
<keyword evidence="3" id="KW-0433">Leucine-rich repeat</keyword>
<gene>
    <name evidence="6" type="ORF">NP493_304g06049</name>
</gene>
<dbReference type="InterPro" id="IPR001611">
    <property type="entry name" value="Leu-rich_rpt"/>
</dbReference>
<feature type="compositionally biased region" description="Basic and acidic residues" evidence="5">
    <location>
        <begin position="418"/>
        <end position="441"/>
    </location>
</feature>
<evidence type="ECO:0000256" key="1">
    <source>
        <dbReference type="ARBA" id="ARBA00004496"/>
    </source>
</evidence>
<dbReference type="PROSITE" id="PS51450">
    <property type="entry name" value="LRR"/>
    <property type="match status" value="2"/>
</dbReference>
<dbReference type="PANTHER" id="PTHR22710:SF2">
    <property type="entry name" value="X-RAY RADIATION RESISTANCE-ASSOCIATED PROTEIN 1"/>
    <property type="match status" value="1"/>
</dbReference>
<evidence type="ECO:0008006" key="8">
    <source>
        <dbReference type="Google" id="ProtNLM"/>
    </source>
</evidence>
<dbReference type="SMART" id="SM00369">
    <property type="entry name" value="LRR_TYP"/>
    <property type="match status" value="4"/>
</dbReference>
<evidence type="ECO:0000256" key="5">
    <source>
        <dbReference type="SAM" id="MobiDB-lite"/>
    </source>
</evidence>
<comment type="caution">
    <text evidence="6">The sequence shown here is derived from an EMBL/GenBank/DDBJ whole genome shotgun (WGS) entry which is preliminary data.</text>
</comment>
<feature type="region of interest" description="Disordered" evidence="5">
    <location>
        <begin position="418"/>
        <end position="446"/>
    </location>
</feature>
<keyword evidence="7" id="KW-1185">Reference proteome</keyword>
<feature type="compositionally biased region" description="Low complexity" evidence="5">
    <location>
        <begin position="308"/>
        <end position="322"/>
    </location>
</feature>
<feature type="region of interest" description="Disordered" evidence="5">
    <location>
        <begin position="296"/>
        <end position="358"/>
    </location>
</feature>
<dbReference type="GO" id="GO:0005634">
    <property type="term" value="C:nucleus"/>
    <property type="evidence" value="ECO:0007669"/>
    <property type="project" value="TreeGrafter"/>
</dbReference>
<keyword evidence="2" id="KW-0963">Cytoplasm</keyword>
<evidence type="ECO:0000256" key="2">
    <source>
        <dbReference type="ARBA" id="ARBA00022490"/>
    </source>
</evidence>
<name>A0AAD9L7C2_RIDPI</name>
<dbReference type="InterPro" id="IPR003591">
    <property type="entry name" value="Leu-rich_rpt_typical-subtyp"/>
</dbReference>